<evidence type="ECO:0000313" key="1">
    <source>
        <dbReference type="EMBL" id="KAF9674088.1"/>
    </source>
</evidence>
<proteinExistence type="predicted"/>
<dbReference type="OrthoDB" id="29853at2759"/>
<gene>
    <name evidence="1" type="ORF">SADUNF_Sadunf10G0091400</name>
</gene>
<reference evidence="1 2" key="1">
    <citation type="submission" date="2020-10" db="EMBL/GenBank/DDBJ databases">
        <title>Plant Genome Project.</title>
        <authorList>
            <person name="Zhang R.-G."/>
        </authorList>
    </citation>
    <scope>NUCLEOTIDE SEQUENCE [LARGE SCALE GENOMIC DNA]</scope>
    <source>
        <strain evidence="1">FAFU-HL-1</strain>
        <tissue evidence="1">Leaf</tissue>
    </source>
</reference>
<keyword evidence="2" id="KW-1185">Reference proteome</keyword>
<dbReference type="InterPro" id="IPR042277">
    <property type="entry name" value="IST1-like"/>
</dbReference>
<comment type="caution">
    <text evidence="1">The sequence shown here is derived from an EMBL/GenBank/DDBJ whole genome shotgun (WGS) entry which is preliminary data.</text>
</comment>
<protein>
    <submittedName>
        <fullName evidence="1">Uncharacterized protein</fullName>
    </submittedName>
</protein>
<name>A0A835JT34_9ROSI</name>
<dbReference type="AlphaFoldDB" id="A0A835JT34"/>
<dbReference type="Gene3D" id="1.20.1260.60">
    <property type="entry name" value="Vacuolar protein sorting-associated protein Ist1"/>
    <property type="match status" value="1"/>
</dbReference>
<accession>A0A835JT34</accession>
<dbReference type="Proteomes" id="UP000657918">
    <property type="component" value="Unassembled WGS sequence"/>
</dbReference>
<organism evidence="1 2">
    <name type="scientific">Salix dunnii</name>
    <dbReference type="NCBI Taxonomy" id="1413687"/>
    <lineage>
        <taxon>Eukaryota</taxon>
        <taxon>Viridiplantae</taxon>
        <taxon>Streptophyta</taxon>
        <taxon>Embryophyta</taxon>
        <taxon>Tracheophyta</taxon>
        <taxon>Spermatophyta</taxon>
        <taxon>Magnoliopsida</taxon>
        <taxon>eudicotyledons</taxon>
        <taxon>Gunneridae</taxon>
        <taxon>Pentapetalae</taxon>
        <taxon>rosids</taxon>
        <taxon>fabids</taxon>
        <taxon>Malpighiales</taxon>
        <taxon>Salicaceae</taxon>
        <taxon>Saliceae</taxon>
        <taxon>Salix</taxon>
    </lineage>
</organism>
<dbReference type="EMBL" id="JADGMS010000010">
    <property type="protein sequence ID" value="KAF9674088.1"/>
    <property type="molecule type" value="Genomic_DNA"/>
</dbReference>
<sequence>MLELGNLAQNKRGLQLKHMRKKIAPFLQAGQDAMARIRAELELPLHVTAKLVNVKFGSYKLGEAKS</sequence>
<evidence type="ECO:0000313" key="2">
    <source>
        <dbReference type="Proteomes" id="UP000657918"/>
    </source>
</evidence>